<reference evidence="2" key="1">
    <citation type="submission" date="2013-07" db="EMBL/GenBank/DDBJ databases">
        <authorList>
            <person name="McIlroy S."/>
        </authorList>
    </citation>
    <scope>NUCLEOTIDE SEQUENCE [LARGE SCALE GENOMIC DNA]</scope>
    <source>
        <strain evidence="2">Run_A_D11</strain>
    </source>
</reference>
<organism evidence="2 3">
    <name type="scientific">Candidatus Competibacter denitrificans Run_A_D11</name>
    <dbReference type="NCBI Taxonomy" id="1400863"/>
    <lineage>
        <taxon>Bacteria</taxon>
        <taxon>Pseudomonadati</taxon>
        <taxon>Pseudomonadota</taxon>
        <taxon>Gammaproteobacteria</taxon>
        <taxon>Candidatus Competibacteraceae</taxon>
        <taxon>Candidatus Competibacter</taxon>
    </lineage>
</organism>
<feature type="transmembrane region" description="Helical" evidence="1">
    <location>
        <begin position="100"/>
        <end position="117"/>
    </location>
</feature>
<dbReference type="Proteomes" id="UP000035760">
    <property type="component" value="Unassembled WGS sequence"/>
</dbReference>
<feature type="transmembrane region" description="Helical" evidence="1">
    <location>
        <begin position="38"/>
        <end position="59"/>
    </location>
</feature>
<keyword evidence="1" id="KW-0472">Membrane</keyword>
<dbReference type="STRING" id="1400863.BN873_980024"/>
<feature type="transmembrane region" description="Helical" evidence="1">
    <location>
        <begin position="12"/>
        <end position="32"/>
    </location>
</feature>
<name>W6MED5_9GAMM</name>
<dbReference type="AlphaFoldDB" id="W6MED5"/>
<dbReference type="EMBL" id="CBTJ020000111">
    <property type="protein sequence ID" value="CDI04423.1"/>
    <property type="molecule type" value="Genomic_DNA"/>
</dbReference>
<feature type="transmembrane region" description="Helical" evidence="1">
    <location>
        <begin position="124"/>
        <end position="144"/>
    </location>
</feature>
<keyword evidence="3" id="KW-1185">Reference proteome</keyword>
<feature type="transmembrane region" description="Helical" evidence="1">
    <location>
        <begin position="71"/>
        <end position="88"/>
    </location>
</feature>
<dbReference type="RefSeq" id="WP_139031768.1">
    <property type="nucleotide sequence ID" value="NZ_CBTJ020000111.1"/>
</dbReference>
<keyword evidence="1" id="KW-0812">Transmembrane</keyword>
<comment type="caution">
    <text evidence="2">The sequence shown here is derived from an EMBL/GenBank/DDBJ whole genome shotgun (WGS) entry which is preliminary data.</text>
</comment>
<reference evidence="2" key="2">
    <citation type="submission" date="2014-03" db="EMBL/GenBank/DDBJ databases">
        <title>Candidatus Competibacter-lineage genomes retrieved from metagenomes reveal functional metabolic diversity.</title>
        <authorList>
            <person name="McIlroy S.J."/>
            <person name="Albertsen M."/>
            <person name="Andresen E.K."/>
            <person name="Saunders A.M."/>
            <person name="Kristiansen R."/>
            <person name="Stokholm-Bjerregaard M."/>
            <person name="Nielsen K.L."/>
            <person name="Nielsen P.H."/>
        </authorList>
    </citation>
    <scope>NUCLEOTIDE SEQUENCE</scope>
    <source>
        <strain evidence="2">Run_A_D11</strain>
    </source>
</reference>
<keyword evidence="1" id="KW-1133">Transmembrane helix</keyword>
<sequence length="182" mass="19849">MMHQPVPRLMRLPYWIFGIGLQCLSPSAIASFNGPLHLGFLTTFIAAFIIATPGAIIIFFAEKIGANHRPWPLFGVIAIMVTLYATGLAHGSDSSHREPFFLLLIPPASAIALVTFIRKSPLRLATTWGLTLAGLFLGYIGLHGDFPGIVRNSDELLGMLCGGAATSLLFWYIGFYFGQRKP</sequence>
<gene>
    <name evidence="2" type="ORF">BN873_980024</name>
</gene>
<evidence type="ECO:0000256" key="1">
    <source>
        <dbReference type="SAM" id="Phobius"/>
    </source>
</evidence>
<protein>
    <submittedName>
        <fullName evidence="2">Uncharacterized protein</fullName>
    </submittedName>
</protein>
<proteinExistence type="predicted"/>
<evidence type="ECO:0000313" key="3">
    <source>
        <dbReference type="Proteomes" id="UP000035760"/>
    </source>
</evidence>
<feature type="transmembrane region" description="Helical" evidence="1">
    <location>
        <begin position="156"/>
        <end position="177"/>
    </location>
</feature>
<evidence type="ECO:0000313" key="2">
    <source>
        <dbReference type="EMBL" id="CDI04423.1"/>
    </source>
</evidence>
<accession>W6MED5</accession>